<feature type="region of interest" description="Disordered" evidence="1">
    <location>
        <begin position="93"/>
        <end position="123"/>
    </location>
</feature>
<dbReference type="EMBL" id="CM026426">
    <property type="protein sequence ID" value="KAG0573099.1"/>
    <property type="molecule type" value="Genomic_DNA"/>
</dbReference>
<dbReference type="AlphaFoldDB" id="A0A8T0HQN8"/>
<name>A0A8T0HQN8_CERPU</name>
<organism evidence="2 3">
    <name type="scientific">Ceratodon purpureus</name>
    <name type="common">Fire moss</name>
    <name type="synonym">Dicranum purpureum</name>
    <dbReference type="NCBI Taxonomy" id="3225"/>
    <lineage>
        <taxon>Eukaryota</taxon>
        <taxon>Viridiplantae</taxon>
        <taxon>Streptophyta</taxon>
        <taxon>Embryophyta</taxon>
        <taxon>Bryophyta</taxon>
        <taxon>Bryophytina</taxon>
        <taxon>Bryopsida</taxon>
        <taxon>Dicranidae</taxon>
        <taxon>Pseudoditrichales</taxon>
        <taxon>Ditrichaceae</taxon>
        <taxon>Ceratodon</taxon>
    </lineage>
</organism>
<feature type="non-terminal residue" evidence="2">
    <location>
        <position position="166"/>
    </location>
</feature>
<evidence type="ECO:0000313" key="3">
    <source>
        <dbReference type="Proteomes" id="UP000822688"/>
    </source>
</evidence>
<feature type="region of interest" description="Disordered" evidence="1">
    <location>
        <begin position="1"/>
        <end position="23"/>
    </location>
</feature>
<proteinExistence type="predicted"/>
<reference evidence="2" key="1">
    <citation type="submission" date="2020-06" db="EMBL/GenBank/DDBJ databases">
        <title>WGS assembly of Ceratodon purpureus strain R40.</title>
        <authorList>
            <person name="Carey S.B."/>
            <person name="Jenkins J."/>
            <person name="Shu S."/>
            <person name="Lovell J.T."/>
            <person name="Sreedasyam A."/>
            <person name="Maumus F."/>
            <person name="Tiley G.P."/>
            <person name="Fernandez-Pozo N."/>
            <person name="Barry K."/>
            <person name="Chen C."/>
            <person name="Wang M."/>
            <person name="Lipzen A."/>
            <person name="Daum C."/>
            <person name="Saski C.A."/>
            <person name="Payton A.C."/>
            <person name="Mcbreen J.C."/>
            <person name="Conrad R.E."/>
            <person name="Kollar L.M."/>
            <person name="Olsson S."/>
            <person name="Huttunen S."/>
            <person name="Landis J.B."/>
            <person name="Wickett N.J."/>
            <person name="Johnson M.G."/>
            <person name="Rensing S.A."/>
            <person name="Grimwood J."/>
            <person name="Schmutz J."/>
            <person name="Mcdaniel S.F."/>
        </authorList>
    </citation>
    <scope>NUCLEOTIDE SEQUENCE</scope>
    <source>
        <strain evidence="2">R40</strain>
    </source>
</reference>
<sequence length="166" mass="17022">MTGTQGGGFPISQTGVPQRSADVATPTDHIACVGNYGSPSLPCTIEKAGSASGVSHETRSIDNLGCDARTVPKSVVVGGRDVSLDIASKETEKTISPTGNEDIQNASVPCKSGSATAPTITASTPSAGRARMCVDGMNTSHNSTQIAFGSYDDDCLRVEKRPLPLP</sequence>
<accession>A0A8T0HQN8</accession>
<feature type="compositionally biased region" description="Low complexity" evidence="1">
    <location>
        <begin position="112"/>
        <end position="123"/>
    </location>
</feature>
<feature type="compositionally biased region" description="Polar residues" evidence="1">
    <location>
        <begin position="94"/>
        <end position="107"/>
    </location>
</feature>
<gene>
    <name evidence="2" type="ORF">KC19_VG148700</name>
</gene>
<evidence type="ECO:0000256" key="1">
    <source>
        <dbReference type="SAM" id="MobiDB-lite"/>
    </source>
</evidence>
<keyword evidence="3" id="KW-1185">Reference proteome</keyword>
<evidence type="ECO:0000313" key="2">
    <source>
        <dbReference type="EMBL" id="KAG0573099.1"/>
    </source>
</evidence>
<protein>
    <submittedName>
        <fullName evidence="2">Uncharacterized protein</fullName>
    </submittedName>
</protein>
<dbReference type="Proteomes" id="UP000822688">
    <property type="component" value="Chromosome V"/>
</dbReference>
<comment type="caution">
    <text evidence="2">The sequence shown here is derived from an EMBL/GenBank/DDBJ whole genome shotgun (WGS) entry which is preliminary data.</text>
</comment>